<evidence type="ECO:0000256" key="5">
    <source>
        <dbReference type="ARBA" id="ARBA00022962"/>
    </source>
</evidence>
<evidence type="ECO:0000256" key="9">
    <source>
        <dbReference type="ARBA" id="ARBA00049534"/>
    </source>
</evidence>
<dbReference type="EMBL" id="JBHTBR010000005">
    <property type="protein sequence ID" value="MFC7292357.1"/>
    <property type="molecule type" value="Genomic_DNA"/>
</dbReference>
<evidence type="ECO:0000256" key="3">
    <source>
        <dbReference type="ARBA" id="ARBA00022605"/>
    </source>
</evidence>
<comment type="catalytic activity">
    <reaction evidence="8 10">
        <text>5-[(5-phospho-1-deoxy-D-ribulos-1-ylimino)methylamino]-1-(5-phospho-beta-D-ribosyl)imidazole-4-carboxamide + L-glutamine = D-erythro-1-(imidazol-4-yl)glycerol 3-phosphate + 5-amino-1-(5-phospho-beta-D-ribosyl)imidazole-4-carboxamide + L-glutamate + H(+)</text>
        <dbReference type="Rhea" id="RHEA:24793"/>
        <dbReference type="ChEBI" id="CHEBI:15378"/>
        <dbReference type="ChEBI" id="CHEBI:29985"/>
        <dbReference type="ChEBI" id="CHEBI:58278"/>
        <dbReference type="ChEBI" id="CHEBI:58359"/>
        <dbReference type="ChEBI" id="CHEBI:58475"/>
        <dbReference type="ChEBI" id="CHEBI:58525"/>
        <dbReference type="EC" id="4.3.2.10"/>
    </reaction>
</comment>
<dbReference type="PIRSF" id="PIRSF000495">
    <property type="entry name" value="Amidotransf_hisH"/>
    <property type="match status" value="1"/>
</dbReference>
<comment type="pathway">
    <text evidence="1 10">Amino-acid biosynthesis; L-histidine biosynthesis; L-histidine from 5-phospho-alpha-D-ribose 1-diphosphate: step 5/9.</text>
</comment>
<accession>A0ABW2IMV0</accession>
<dbReference type="CDD" id="cd01748">
    <property type="entry name" value="GATase1_IGP_Synthase"/>
    <property type="match status" value="1"/>
</dbReference>
<keyword evidence="10" id="KW-0963">Cytoplasm</keyword>
<dbReference type="InterPro" id="IPR010139">
    <property type="entry name" value="Imidazole-glycPsynth_HisH"/>
</dbReference>
<feature type="active site" evidence="10">
    <location>
        <position position="193"/>
    </location>
</feature>
<dbReference type="InterPro" id="IPR017926">
    <property type="entry name" value="GATASE"/>
</dbReference>
<evidence type="ECO:0000256" key="6">
    <source>
        <dbReference type="ARBA" id="ARBA00023102"/>
    </source>
</evidence>
<dbReference type="GO" id="GO:0016829">
    <property type="term" value="F:lyase activity"/>
    <property type="evidence" value="ECO:0007669"/>
    <property type="project" value="UniProtKB-KW"/>
</dbReference>
<dbReference type="Gene3D" id="3.40.50.880">
    <property type="match status" value="1"/>
</dbReference>
<evidence type="ECO:0000256" key="7">
    <source>
        <dbReference type="ARBA" id="ARBA00023239"/>
    </source>
</evidence>
<proteinExistence type="inferred from homology"/>
<dbReference type="PANTHER" id="PTHR42701">
    <property type="entry name" value="IMIDAZOLE GLYCEROL PHOSPHATE SYNTHASE SUBUNIT HISH"/>
    <property type="match status" value="1"/>
</dbReference>
<gene>
    <name evidence="10 12" type="primary">hisH</name>
    <name evidence="12" type="ORF">ACFQS8_12065</name>
</gene>
<evidence type="ECO:0000259" key="11">
    <source>
        <dbReference type="Pfam" id="PF00117"/>
    </source>
</evidence>
<evidence type="ECO:0000256" key="10">
    <source>
        <dbReference type="HAMAP-Rule" id="MF_00278"/>
    </source>
</evidence>
<evidence type="ECO:0000256" key="8">
    <source>
        <dbReference type="ARBA" id="ARBA00047838"/>
    </source>
</evidence>
<keyword evidence="7 10" id="KW-0456">Lyase</keyword>
<evidence type="ECO:0000313" key="13">
    <source>
        <dbReference type="Proteomes" id="UP001596492"/>
    </source>
</evidence>
<dbReference type="EC" id="3.5.1.2" evidence="10"/>
<dbReference type="InterPro" id="IPR029062">
    <property type="entry name" value="Class_I_gatase-like"/>
</dbReference>
<keyword evidence="4 10" id="KW-0378">Hydrolase</keyword>
<reference evidence="13" key="1">
    <citation type="journal article" date="2019" name="Int. J. Syst. Evol. Microbiol.">
        <title>The Global Catalogue of Microorganisms (GCM) 10K type strain sequencing project: providing services to taxonomists for standard genome sequencing and annotation.</title>
        <authorList>
            <consortium name="The Broad Institute Genomics Platform"/>
            <consortium name="The Broad Institute Genome Sequencing Center for Infectious Disease"/>
            <person name="Wu L."/>
            <person name="Ma J."/>
        </authorList>
    </citation>
    <scope>NUCLEOTIDE SEQUENCE [LARGE SCALE GENOMIC DNA]</scope>
    <source>
        <strain evidence="13">CCUG 51308</strain>
    </source>
</reference>
<keyword evidence="3 10" id="KW-0028">Amino-acid biosynthesis</keyword>
<dbReference type="Pfam" id="PF00117">
    <property type="entry name" value="GATase"/>
    <property type="match status" value="1"/>
</dbReference>
<dbReference type="PANTHER" id="PTHR42701:SF1">
    <property type="entry name" value="IMIDAZOLE GLYCEROL PHOSPHATE SYNTHASE SUBUNIT HISH"/>
    <property type="match status" value="1"/>
</dbReference>
<evidence type="ECO:0000256" key="4">
    <source>
        <dbReference type="ARBA" id="ARBA00022801"/>
    </source>
</evidence>
<dbReference type="SUPFAM" id="SSF52317">
    <property type="entry name" value="Class I glutamine amidotransferase-like"/>
    <property type="match status" value="1"/>
</dbReference>
<comment type="catalytic activity">
    <reaction evidence="9 10">
        <text>L-glutamine + H2O = L-glutamate + NH4(+)</text>
        <dbReference type="Rhea" id="RHEA:15889"/>
        <dbReference type="ChEBI" id="CHEBI:15377"/>
        <dbReference type="ChEBI" id="CHEBI:28938"/>
        <dbReference type="ChEBI" id="CHEBI:29985"/>
        <dbReference type="ChEBI" id="CHEBI:58359"/>
        <dbReference type="EC" id="3.5.1.2"/>
    </reaction>
</comment>
<evidence type="ECO:0000256" key="2">
    <source>
        <dbReference type="ARBA" id="ARBA00011152"/>
    </source>
</evidence>
<feature type="active site" description="Nucleophile" evidence="10">
    <location>
        <position position="89"/>
    </location>
</feature>
<dbReference type="EC" id="4.3.2.10" evidence="10"/>
<name>A0ABW2IMV0_9PROT</name>
<dbReference type="Proteomes" id="UP001596492">
    <property type="component" value="Unassembled WGS sequence"/>
</dbReference>
<sequence>MKTLALIDYGSGNIRSASRALAQAAKLAEIDLRLQITCDPEIIANSDAIFLPGVGHFSDCMKELNARDGVVEVLRTKVLQGDKPFMGICVGMQLLASLGREDGQTPGLSFLAGSVDKLCPSDASLAIPHMGWNEIQHINHALFHDLGQQPHLYFTHSYAFTPEDKSVIAATADYGGAFTAAVVKDNIFGTQFHPEKSQTTGQKLLANFLKWKP</sequence>
<dbReference type="RefSeq" id="WP_382167725.1">
    <property type="nucleotide sequence ID" value="NZ_JBHTBR010000005.1"/>
</dbReference>
<comment type="subcellular location">
    <subcellularLocation>
        <location evidence="10">Cytoplasm</location>
    </subcellularLocation>
</comment>
<protein>
    <recommendedName>
        <fullName evidence="10">Imidazole glycerol phosphate synthase subunit HisH</fullName>
        <ecNumber evidence="10">4.3.2.10</ecNumber>
    </recommendedName>
    <alternativeName>
        <fullName evidence="10">IGP synthase glutaminase subunit</fullName>
        <ecNumber evidence="10">3.5.1.2</ecNumber>
    </alternativeName>
    <alternativeName>
        <fullName evidence="10">IGP synthase subunit HisH</fullName>
    </alternativeName>
    <alternativeName>
        <fullName evidence="10">ImGP synthase subunit HisH</fullName>
        <shortName evidence="10">IGPS subunit HisH</shortName>
    </alternativeName>
</protein>
<organism evidence="12 13">
    <name type="scientific">Hirschia litorea</name>
    <dbReference type="NCBI Taxonomy" id="1199156"/>
    <lineage>
        <taxon>Bacteria</taxon>
        <taxon>Pseudomonadati</taxon>
        <taxon>Pseudomonadota</taxon>
        <taxon>Alphaproteobacteria</taxon>
        <taxon>Hyphomonadales</taxon>
        <taxon>Hyphomonadaceae</taxon>
        <taxon>Hirschia</taxon>
    </lineage>
</organism>
<comment type="function">
    <text evidence="10">IGPS catalyzes the conversion of PRFAR and glutamine to IGP, AICAR and glutamate. The HisH subunit catalyzes the hydrolysis of glutamine to glutamate and ammonia as part of the synthesis of IGP and AICAR. The resulting ammonia molecule is channeled to the active site of HisF.</text>
</comment>
<evidence type="ECO:0000256" key="1">
    <source>
        <dbReference type="ARBA" id="ARBA00005091"/>
    </source>
</evidence>
<dbReference type="NCBIfam" id="TIGR01855">
    <property type="entry name" value="IMP_synth_hisH"/>
    <property type="match status" value="1"/>
</dbReference>
<dbReference type="PROSITE" id="PS51273">
    <property type="entry name" value="GATASE_TYPE_1"/>
    <property type="match status" value="1"/>
</dbReference>
<dbReference type="HAMAP" id="MF_00278">
    <property type="entry name" value="HisH"/>
    <property type="match status" value="1"/>
</dbReference>
<feature type="domain" description="Glutamine amidotransferase" evidence="11">
    <location>
        <begin position="6"/>
        <end position="209"/>
    </location>
</feature>
<keyword evidence="13" id="KW-1185">Reference proteome</keyword>
<evidence type="ECO:0000313" key="12">
    <source>
        <dbReference type="EMBL" id="MFC7292357.1"/>
    </source>
</evidence>
<keyword evidence="6 10" id="KW-0368">Histidine biosynthesis</keyword>
<feature type="active site" evidence="10">
    <location>
        <position position="195"/>
    </location>
</feature>
<comment type="caution">
    <text evidence="12">The sequence shown here is derived from an EMBL/GenBank/DDBJ whole genome shotgun (WGS) entry which is preliminary data.</text>
</comment>
<comment type="subunit">
    <text evidence="2 10">Heterodimer of HisH and HisF.</text>
</comment>
<keyword evidence="5 10" id="KW-0315">Glutamine amidotransferase</keyword>